<reference evidence="2" key="1">
    <citation type="journal article" date="2019" name="Sci. Rep.">
        <title>Draft genome of Tanacetum cinerariifolium, the natural source of mosquito coil.</title>
        <authorList>
            <person name="Yamashiro T."/>
            <person name="Shiraishi A."/>
            <person name="Satake H."/>
            <person name="Nakayama K."/>
        </authorList>
    </citation>
    <scope>NUCLEOTIDE SEQUENCE</scope>
</reference>
<evidence type="ECO:0008006" key="3">
    <source>
        <dbReference type="Google" id="ProtNLM"/>
    </source>
</evidence>
<accession>A0A6L2JH70</accession>
<protein>
    <recommendedName>
        <fullName evidence="3">Retrovirus-related Pol polyprotein from transposon TNT 1-94</fullName>
    </recommendedName>
</protein>
<dbReference type="AlphaFoldDB" id="A0A6L2JH70"/>
<organism evidence="2">
    <name type="scientific">Tanacetum cinerariifolium</name>
    <name type="common">Dalmatian daisy</name>
    <name type="synonym">Chrysanthemum cinerariifolium</name>
    <dbReference type="NCBI Taxonomy" id="118510"/>
    <lineage>
        <taxon>Eukaryota</taxon>
        <taxon>Viridiplantae</taxon>
        <taxon>Streptophyta</taxon>
        <taxon>Embryophyta</taxon>
        <taxon>Tracheophyta</taxon>
        <taxon>Spermatophyta</taxon>
        <taxon>Magnoliopsida</taxon>
        <taxon>eudicotyledons</taxon>
        <taxon>Gunneridae</taxon>
        <taxon>Pentapetalae</taxon>
        <taxon>asterids</taxon>
        <taxon>campanulids</taxon>
        <taxon>Asterales</taxon>
        <taxon>Asteraceae</taxon>
        <taxon>Asteroideae</taxon>
        <taxon>Anthemideae</taxon>
        <taxon>Anthemidinae</taxon>
        <taxon>Tanacetum</taxon>
    </lineage>
</organism>
<name>A0A6L2JH70_TANCI</name>
<proteinExistence type="predicted"/>
<feature type="compositionally biased region" description="Acidic residues" evidence="1">
    <location>
        <begin position="190"/>
        <end position="242"/>
    </location>
</feature>
<comment type="caution">
    <text evidence="2">The sequence shown here is derived from an EMBL/GenBank/DDBJ whole genome shotgun (WGS) entry which is preliminary data.</text>
</comment>
<feature type="region of interest" description="Disordered" evidence="1">
    <location>
        <begin position="190"/>
        <end position="264"/>
    </location>
</feature>
<sequence>MVITLKWIYKVKIDELGGILKNTARLVACGYRQEEGIDFEESQDFSKVLVDPTLFICRNGNDLLLKYGFKTCDLVDTLTMEKSKLDEDKEGKAIDPSRYRDANHTGFQDTRGSTSGSLQFLGDKLISWSSKRQRVLTMDMTIDQQVALGEALVPYASRLRIRKINFHIKSNISSKESTLQLVYDVLDEEDDDVDEGSDDQDDNDAQDDNDDQDDDAQDDDDDDHDERDNDDDQDESNDDDQDFDKGEEFIHPRKEGQDEEDDEDELYRDVNINLEGSVIQIADVHTTQEFKDTHVTLTLFAGAVSSILEIVQSYMDQRMNEAVKIKMKNPPLDKTEGLKGEKKERSQSQQTLQRIKRPGQLAGQHKGPSLNKRLQASLYQQRSQCRLLKIWKSPHIKSLKQISELAKKADTRSSFNDLMTTPVDFSVFLMNLLKVDTLTPELLAGITYELMKGSCKSFVELEFFLEEVYKETIDQLDWNNLKGQQYPHNRLKPLPLIPNSRGRRVIPFDHFIKNDLEYLHGGAFSRKESARDVYSKHKIIAVTELQIVKWHNYKHLDWITMRRDDDKLYKFKEGNFKRLHIQDIKDMLLLLNVHKKHRNPKAYGRPSTWCRKLPEEAQPHKAKYIPFRSKPQGSYTAYSNPRGFIYQNKDKQNRLMWIDELHKFSDGTLNDVGTALDDCLKAKDKKDHEKSGKVYWWETVRGRL</sequence>
<dbReference type="EMBL" id="BKCJ010000800">
    <property type="protein sequence ID" value="GEU36348.1"/>
    <property type="molecule type" value="Genomic_DNA"/>
</dbReference>
<gene>
    <name evidence="2" type="ORF">Tci_008326</name>
</gene>
<feature type="region of interest" description="Disordered" evidence="1">
    <location>
        <begin position="89"/>
        <end position="111"/>
    </location>
</feature>
<feature type="region of interest" description="Disordered" evidence="1">
    <location>
        <begin position="328"/>
        <end position="368"/>
    </location>
</feature>
<evidence type="ECO:0000313" key="2">
    <source>
        <dbReference type="EMBL" id="GEU36348.1"/>
    </source>
</evidence>
<feature type="compositionally biased region" description="Basic and acidic residues" evidence="1">
    <location>
        <begin position="331"/>
        <end position="346"/>
    </location>
</feature>
<feature type="compositionally biased region" description="Basic and acidic residues" evidence="1">
    <location>
        <begin position="243"/>
        <end position="256"/>
    </location>
</feature>
<feature type="compositionally biased region" description="Basic and acidic residues" evidence="1">
    <location>
        <begin position="89"/>
        <end position="103"/>
    </location>
</feature>
<evidence type="ECO:0000256" key="1">
    <source>
        <dbReference type="SAM" id="MobiDB-lite"/>
    </source>
</evidence>